<accession>A0ACB9QKG0</accession>
<name>A0ACB9QKG0_9MYRT</name>
<sequence>MLVDGDGDDPSAAHPLGEHDQVADRNLHALIGSVRGTLTLLPLSRRAAYINYMDLDLGVMEVTTSIKDKGEDAVKIGQAWGRSTSWGTTRGWRELKPSLILKTSSEIDRGSLQHHKDLVHETEN</sequence>
<reference evidence="2" key="1">
    <citation type="journal article" date="2023" name="Front. Plant Sci.">
        <title>Chromosomal-level genome assembly of Melastoma candidum provides insights into trichome evolution.</title>
        <authorList>
            <person name="Zhong Y."/>
            <person name="Wu W."/>
            <person name="Sun C."/>
            <person name="Zou P."/>
            <person name="Liu Y."/>
            <person name="Dai S."/>
            <person name="Zhou R."/>
        </authorList>
    </citation>
    <scope>NUCLEOTIDE SEQUENCE [LARGE SCALE GENOMIC DNA]</scope>
</reference>
<proteinExistence type="predicted"/>
<dbReference type="Proteomes" id="UP001057402">
    <property type="component" value="Chromosome 6"/>
</dbReference>
<protein>
    <submittedName>
        <fullName evidence="1">Uncharacterized protein</fullName>
    </submittedName>
</protein>
<evidence type="ECO:0000313" key="2">
    <source>
        <dbReference type="Proteomes" id="UP001057402"/>
    </source>
</evidence>
<organism evidence="1 2">
    <name type="scientific">Melastoma candidum</name>
    <dbReference type="NCBI Taxonomy" id="119954"/>
    <lineage>
        <taxon>Eukaryota</taxon>
        <taxon>Viridiplantae</taxon>
        <taxon>Streptophyta</taxon>
        <taxon>Embryophyta</taxon>
        <taxon>Tracheophyta</taxon>
        <taxon>Spermatophyta</taxon>
        <taxon>Magnoliopsida</taxon>
        <taxon>eudicotyledons</taxon>
        <taxon>Gunneridae</taxon>
        <taxon>Pentapetalae</taxon>
        <taxon>rosids</taxon>
        <taxon>malvids</taxon>
        <taxon>Myrtales</taxon>
        <taxon>Melastomataceae</taxon>
        <taxon>Melastomatoideae</taxon>
        <taxon>Melastomateae</taxon>
        <taxon>Melastoma</taxon>
    </lineage>
</organism>
<dbReference type="EMBL" id="CM042885">
    <property type="protein sequence ID" value="KAI4366801.1"/>
    <property type="molecule type" value="Genomic_DNA"/>
</dbReference>
<evidence type="ECO:0000313" key="1">
    <source>
        <dbReference type="EMBL" id="KAI4366801.1"/>
    </source>
</evidence>
<gene>
    <name evidence="1" type="ORF">MLD38_022624</name>
</gene>
<keyword evidence="2" id="KW-1185">Reference proteome</keyword>
<comment type="caution">
    <text evidence="1">The sequence shown here is derived from an EMBL/GenBank/DDBJ whole genome shotgun (WGS) entry which is preliminary data.</text>
</comment>